<dbReference type="EMBL" id="AGWN01000001">
    <property type="protein sequence ID" value="EPD31496.1"/>
    <property type="molecule type" value="Genomic_DNA"/>
</dbReference>
<proteinExistence type="predicted"/>
<name>A0A9W5RFI9_9ACTO</name>
<organism evidence="1 2">
    <name type="scientific">Gleimia europaea ACS-120-V-Col10b</name>
    <dbReference type="NCBI Taxonomy" id="883069"/>
    <lineage>
        <taxon>Bacteria</taxon>
        <taxon>Bacillati</taxon>
        <taxon>Actinomycetota</taxon>
        <taxon>Actinomycetes</taxon>
        <taxon>Actinomycetales</taxon>
        <taxon>Actinomycetaceae</taxon>
        <taxon>Gleimia</taxon>
    </lineage>
</organism>
<evidence type="ECO:0000313" key="1">
    <source>
        <dbReference type="EMBL" id="EPD31496.1"/>
    </source>
</evidence>
<gene>
    <name evidence="1" type="ORF">HMPREF9238_01272</name>
</gene>
<keyword evidence="2" id="KW-1185">Reference proteome</keyword>
<dbReference type="AlphaFoldDB" id="A0A9W5RFI9"/>
<dbReference type="Proteomes" id="UP000014387">
    <property type="component" value="Unassembled WGS sequence"/>
</dbReference>
<sequence length="32" mass="3592">MDEPFDLPPGLYETIIDAGLEAALQRYGQRVL</sequence>
<accession>A0A9W5RFI9</accession>
<comment type="caution">
    <text evidence="1">The sequence shown here is derived from an EMBL/GenBank/DDBJ whole genome shotgun (WGS) entry which is preliminary data.</text>
</comment>
<reference evidence="1 2" key="1">
    <citation type="submission" date="2013-05" db="EMBL/GenBank/DDBJ databases">
        <title>The Genome Sequence of Actinomyces europaeus ACS-120-V-COL10B.</title>
        <authorList>
            <consortium name="The Broad Institute Genomics Platform"/>
            <person name="Earl A."/>
            <person name="Ward D."/>
            <person name="Feldgarden M."/>
            <person name="Gevers D."/>
            <person name="Saerens B."/>
            <person name="Vaneechoutte M."/>
            <person name="Walker B."/>
            <person name="Young S."/>
            <person name="Zeng Q."/>
            <person name="Gargeya S."/>
            <person name="Fitzgerald M."/>
            <person name="Haas B."/>
            <person name="Abouelleil A."/>
            <person name="Allen A.W."/>
            <person name="Alvarado L."/>
            <person name="Arachchi H.M."/>
            <person name="Berlin A.M."/>
            <person name="Chapman S.B."/>
            <person name="Gainer-Dewar J."/>
            <person name="Goldberg J."/>
            <person name="Griggs A."/>
            <person name="Gujja S."/>
            <person name="Hansen M."/>
            <person name="Howarth C."/>
            <person name="Imamovic A."/>
            <person name="Ireland A."/>
            <person name="Larimer J."/>
            <person name="McCowan C."/>
            <person name="Murphy C."/>
            <person name="Pearson M."/>
            <person name="Poon T.W."/>
            <person name="Priest M."/>
            <person name="Roberts A."/>
            <person name="Saif S."/>
            <person name="Shea T."/>
            <person name="Sisk P."/>
            <person name="Sykes S."/>
            <person name="Wortman J."/>
            <person name="Nusbaum C."/>
            <person name="Birren B."/>
        </authorList>
    </citation>
    <scope>NUCLEOTIDE SEQUENCE [LARGE SCALE GENOMIC DNA]</scope>
    <source>
        <strain evidence="1 2">ACS-120-V-Col10b</strain>
    </source>
</reference>
<protein>
    <submittedName>
        <fullName evidence="1">Uncharacterized protein</fullName>
    </submittedName>
</protein>
<evidence type="ECO:0000313" key="2">
    <source>
        <dbReference type="Proteomes" id="UP000014387"/>
    </source>
</evidence>